<proteinExistence type="predicted"/>
<dbReference type="GO" id="GO:0019120">
    <property type="term" value="F:hydrolase activity, acting on acid halide bonds, in C-halide compounds"/>
    <property type="evidence" value="ECO:0007669"/>
    <property type="project" value="InterPro"/>
</dbReference>
<evidence type="ECO:0000313" key="1">
    <source>
        <dbReference type="EMBL" id="MBI2876551.1"/>
    </source>
</evidence>
<dbReference type="AlphaFoldDB" id="A0A932CNB5"/>
<comment type="caution">
    <text evidence="1">The sequence shown here is derived from an EMBL/GenBank/DDBJ whole genome shotgun (WGS) entry which is preliminary data.</text>
</comment>
<dbReference type="InterPro" id="IPR019714">
    <property type="entry name" value="2-haloacid_dehalogenase_DehI"/>
</dbReference>
<evidence type="ECO:0000313" key="2">
    <source>
        <dbReference type="Proteomes" id="UP000769766"/>
    </source>
</evidence>
<accession>A0A932CNB5</accession>
<sequence>MSASLGMRSEGIEKGVAMLGLGKHKQVTEYEAEGEIDRVYYEIKQTLRVTGINLNFRVWAGYKNFLPAMWEAVRPNVETRIFEDAADRVRAEAVSAAEALGKLDAASKVHLGESQIYQIKSALDLYHYINPKLLVLTSAVRLALVGEQIGQESKPGMGIELIERGVPLMYPMEMVSEEVEDKRTHDLFEDIKRTLSLSSINSDYRTLALWPNYLAAAWERLKPTIQGDEYVHASDRLREISRTRARALPYPILLSSERVEELGEDPHKVMKTIEEFERLLPSLILNIALFELDWRSPEVLVRSPFPAAPRRSPGSESGGAQ</sequence>
<dbReference type="InterPro" id="IPR029032">
    <property type="entry name" value="AhpD-like"/>
</dbReference>
<name>A0A932CNB5_UNCTE</name>
<organism evidence="1 2">
    <name type="scientific">Tectimicrobiota bacterium</name>
    <dbReference type="NCBI Taxonomy" id="2528274"/>
    <lineage>
        <taxon>Bacteria</taxon>
        <taxon>Pseudomonadati</taxon>
        <taxon>Nitrospinota/Tectimicrobiota group</taxon>
        <taxon>Candidatus Tectimicrobiota</taxon>
    </lineage>
</organism>
<dbReference type="EMBL" id="JACPRF010000203">
    <property type="protein sequence ID" value="MBI2876551.1"/>
    <property type="molecule type" value="Genomic_DNA"/>
</dbReference>
<dbReference type="Pfam" id="PF10778">
    <property type="entry name" value="DehI"/>
    <property type="match status" value="1"/>
</dbReference>
<protein>
    <submittedName>
        <fullName evidence="1">Uncharacterized protein</fullName>
    </submittedName>
</protein>
<dbReference type="Proteomes" id="UP000769766">
    <property type="component" value="Unassembled WGS sequence"/>
</dbReference>
<reference evidence="1" key="1">
    <citation type="submission" date="2020-07" db="EMBL/GenBank/DDBJ databases">
        <title>Huge and variable diversity of episymbiotic CPR bacteria and DPANN archaea in groundwater ecosystems.</title>
        <authorList>
            <person name="He C.Y."/>
            <person name="Keren R."/>
            <person name="Whittaker M."/>
            <person name="Farag I.F."/>
            <person name="Doudna J."/>
            <person name="Cate J.H.D."/>
            <person name="Banfield J.F."/>
        </authorList>
    </citation>
    <scope>NUCLEOTIDE SEQUENCE</scope>
    <source>
        <strain evidence="1">NC_groundwater_672_Ag_B-0.1um_62_36</strain>
    </source>
</reference>
<dbReference type="Gene3D" id="1.20.1290.10">
    <property type="entry name" value="AhpD-like"/>
    <property type="match status" value="1"/>
</dbReference>
<gene>
    <name evidence="1" type="ORF">HYY20_06690</name>
</gene>